<evidence type="ECO:0000313" key="10">
    <source>
        <dbReference type="Proteomes" id="UP000095712"/>
    </source>
</evidence>
<dbReference type="SUPFAM" id="SSF161098">
    <property type="entry name" value="MetI-like"/>
    <property type="match status" value="1"/>
</dbReference>
<feature type="transmembrane region" description="Helical" evidence="7">
    <location>
        <begin position="155"/>
        <end position="175"/>
    </location>
</feature>
<feature type="domain" description="ABC transmembrane type-1" evidence="8">
    <location>
        <begin position="68"/>
        <end position="282"/>
    </location>
</feature>
<comment type="similarity">
    <text evidence="7">Belongs to the binding-protein-dependent transport system permease family.</text>
</comment>
<keyword evidence="4 7" id="KW-0812">Transmembrane</keyword>
<feature type="transmembrane region" description="Helical" evidence="7">
    <location>
        <begin position="106"/>
        <end position="125"/>
    </location>
</feature>
<evidence type="ECO:0000256" key="2">
    <source>
        <dbReference type="ARBA" id="ARBA00022448"/>
    </source>
</evidence>
<dbReference type="PANTHER" id="PTHR30193">
    <property type="entry name" value="ABC TRANSPORTER PERMEASE PROTEIN"/>
    <property type="match status" value="1"/>
</dbReference>
<keyword evidence="3" id="KW-1003">Cell membrane</keyword>
<dbReference type="AlphaFoldDB" id="A0A174S8I7"/>
<evidence type="ECO:0000256" key="1">
    <source>
        <dbReference type="ARBA" id="ARBA00004651"/>
    </source>
</evidence>
<dbReference type="PROSITE" id="PS50928">
    <property type="entry name" value="ABC_TM1"/>
    <property type="match status" value="1"/>
</dbReference>
<evidence type="ECO:0000256" key="4">
    <source>
        <dbReference type="ARBA" id="ARBA00022692"/>
    </source>
</evidence>
<proteinExistence type="inferred from homology"/>
<keyword evidence="2 7" id="KW-0813">Transport</keyword>
<evidence type="ECO:0000259" key="8">
    <source>
        <dbReference type="PROSITE" id="PS50928"/>
    </source>
</evidence>
<evidence type="ECO:0000313" key="9">
    <source>
        <dbReference type="EMBL" id="CUP92856.1"/>
    </source>
</evidence>
<organism evidence="9 10">
    <name type="scientific">Blautia wexlerae</name>
    <dbReference type="NCBI Taxonomy" id="418240"/>
    <lineage>
        <taxon>Bacteria</taxon>
        <taxon>Bacillati</taxon>
        <taxon>Bacillota</taxon>
        <taxon>Clostridia</taxon>
        <taxon>Lachnospirales</taxon>
        <taxon>Lachnospiraceae</taxon>
        <taxon>Blautia</taxon>
    </lineage>
</organism>
<comment type="subcellular location">
    <subcellularLocation>
        <location evidence="1 7">Cell membrane</location>
        <topology evidence="1 7">Multi-pass membrane protein</topology>
    </subcellularLocation>
</comment>
<keyword evidence="5 7" id="KW-1133">Transmembrane helix</keyword>
<dbReference type="Pfam" id="PF00528">
    <property type="entry name" value="BPD_transp_1"/>
    <property type="match status" value="1"/>
</dbReference>
<evidence type="ECO:0000256" key="7">
    <source>
        <dbReference type="RuleBase" id="RU363032"/>
    </source>
</evidence>
<dbReference type="GO" id="GO:0005886">
    <property type="term" value="C:plasma membrane"/>
    <property type="evidence" value="ECO:0007669"/>
    <property type="project" value="UniProtKB-SubCell"/>
</dbReference>
<dbReference type="Proteomes" id="UP000095712">
    <property type="component" value="Unassembled WGS sequence"/>
</dbReference>
<dbReference type="Gene3D" id="1.10.3720.10">
    <property type="entry name" value="MetI-like"/>
    <property type="match status" value="1"/>
</dbReference>
<sequence length="292" mass="32613">MNKVMGNKKTIALFVLPAFIIYAIFALAPIFYNVYLSLFDTDLMSKMNFVGIKNYLSLFSDKTFKHAFGNNILMVVGSLVAHMPLAMFFGNAIFKKIKGASFFQTVFFLPCVICGVAVGLTWTFIYNGNYGLLNGFLKAIGLGGLQQMWLANKETAMLCIIIVIMWQYVGYHMVIQLAAMRNIDSSFYEAAEIDGATGWQQFKYITFPLIKPILKIDAVLIITGSLKYYDLVAVMTSGGPNHATEVMSTYMYYQSFNILNYGYASAIGVVLMLLCMLSVGISNRVFKTDETV</sequence>
<evidence type="ECO:0000256" key="6">
    <source>
        <dbReference type="ARBA" id="ARBA00023136"/>
    </source>
</evidence>
<evidence type="ECO:0000256" key="3">
    <source>
        <dbReference type="ARBA" id="ARBA00022475"/>
    </source>
</evidence>
<dbReference type="PANTHER" id="PTHR30193:SF37">
    <property type="entry name" value="INNER MEMBRANE ABC TRANSPORTER PERMEASE PROTEIN YCJO"/>
    <property type="match status" value="1"/>
</dbReference>
<reference evidence="9 10" key="1">
    <citation type="submission" date="2015-09" db="EMBL/GenBank/DDBJ databases">
        <authorList>
            <consortium name="Pathogen Informatics"/>
        </authorList>
    </citation>
    <scope>NUCLEOTIDE SEQUENCE [LARGE SCALE GENOMIC DNA]</scope>
    <source>
        <strain evidence="9 10">2789STDY5834911</strain>
    </source>
</reference>
<dbReference type="OrthoDB" id="42781at2"/>
<dbReference type="CDD" id="cd06261">
    <property type="entry name" value="TM_PBP2"/>
    <property type="match status" value="1"/>
</dbReference>
<dbReference type="EMBL" id="CZAW01000045">
    <property type="protein sequence ID" value="CUP92856.1"/>
    <property type="molecule type" value="Genomic_DNA"/>
</dbReference>
<feature type="transmembrane region" description="Helical" evidence="7">
    <location>
        <begin position="72"/>
        <end position="94"/>
    </location>
</feature>
<accession>A0A174S8I7</accession>
<evidence type="ECO:0000256" key="5">
    <source>
        <dbReference type="ARBA" id="ARBA00022989"/>
    </source>
</evidence>
<feature type="transmembrane region" description="Helical" evidence="7">
    <location>
        <begin position="12"/>
        <end position="35"/>
    </location>
</feature>
<dbReference type="InterPro" id="IPR000515">
    <property type="entry name" value="MetI-like"/>
</dbReference>
<dbReference type="InterPro" id="IPR035906">
    <property type="entry name" value="MetI-like_sf"/>
</dbReference>
<feature type="transmembrane region" description="Helical" evidence="7">
    <location>
        <begin position="261"/>
        <end position="281"/>
    </location>
</feature>
<dbReference type="RefSeq" id="WP_055152973.1">
    <property type="nucleotide sequence ID" value="NZ_CZAW01000045.1"/>
</dbReference>
<dbReference type="InterPro" id="IPR051393">
    <property type="entry name" value="ABC_transporter_permease"/>
</dbReference>
<keyword evidence="6 7" id="KW-0472">Membrane</keyword>
<protein>
    <submittedName>
        <fullName evidence="9">Inner membrane ABC transporter permease protein ycjO</fullName>
    </submittedName>
</protein>
<gene>
    <name evidence="9" type="primary">ycjO_12</name>
    <name evidence="9" type="ORF">ERS852523_03304</name>
</gene>
<dbReference type="GO" id="GO:0055085">
    <property type="term" value="P:transmembrane transport"/>
    <property type="evidence" value="ECO:0007669"/>
    <property type="project" value="InterPro"/>
</dbReference>
<name>A0A174S8I7_9FIRM</name>